<sequence length="45" mass="5008">DLTPEKESSYNVPFYISGYRIAGGLLWEPKNYHGSALFGRTALTS</sequence>
<feature type="non-terminal residue" evidence="1">
    <location>
        <position position="1"/>
    </location>
</feature>
<proteinExistence type="predicted"/>
<organism evidence="1">
    <name type="scientific">marine sediment metagenome</name>
    <dbReference type="NCBI Taxonomy" id="412755"/>
    <lineage>
        <taxon>unclassified sequences</taxon>
        <taxon>metagenomes</taxon>
        <taxon>ecological metagenomes</taxon>
    </lineage>
</organism>
<dbReference type="AlphaFoldDB" id="A0A0F8VSC2"/>
<evidence type="ECO:0000313" key="1">
    <source>
        <dbReference type="EMBL" id="KKK47263.1"/>
    </source>
</evidence>
<protein>
    <submittedName>
        <fullName evidence="1">Uncharacterized protein</fullName>
    </submittedName>
</protein>
<comment type="caution">
    <text evidence="1">The sequence shown here is derived from an EMBL/GenBank/DDBJ whole genome shotgun (WGS) entry which is preliminary data.</text>
</comment>
<accession>A0A0F8VSC2</accession>
<gene>
    <name evidence="1" type="ORF">LCGC14_3156950</name>
</gene>
<name>A0A0F8VSC2_9ZZZZ</name>
<dbReference type="EMBL" id="LAZR01069663">
    <property type="protein sequence ID" value="KKK47263.1"/>
    <property type="molecule type" value="Genomic_DNA"/>
</dbReference>
<reference evidence="1" key="1">
    <citation type="journal article" date="2015" name="Nature">
        <title>Complex archaea that bridge the gap between prokaryotes and eukaryotes.</title>
        <authorList>
            <person name="Spang A."/>
            <person name="Saw J.H."/>
            <person name="Jorgensen S.L."/>
            <person name="Zaremba-Niedzwiedzka K."/>
            <person name="Martijn J."/>
            <person name="Lind A.E."/>
            <person name="van Eijk R."/>
            <person name="Schleper C."/>
            <person name="Guy L."/>
            <person name="Ettema T.J."/>
        </authorList>
    </citation>
    <scope>NUCLEOTIDE SEQUENCE</scope>
</reference>